<proteinExistence type="predicted"/>
<dbReference type="HOGENOM" id="CLU_2457049_0_0_1"/>
<keyword evidence="2" id="KW-1185">Reference proteome</keyword>
<organism evidence="1 2">
    <name type="scientific">Daphnia pulex</name>
    <name type="common">Water flea</name>
    <dbReference type="NCBI Taxonomy" id="6669"/>
    <lineage>
        <taxon>Eukaryota</taxon>
        <taxon>Metazoa</taxon>
        <taxon>Ecdysozoa</taxon>
        <taxon>Arthropoda</taxon>
        <taxon>Crustacea</taxon>
        <taxon>Branchiopoda</taxon>
        <taxon>Diplostraca</taxon>
        <taxon>Cladocera</taxon>
        <taxon>Anomopoda</taxon>
        <taxon>Daphniidae</taxon>
        <taxon>Daphnia</taxon>
    </lineage>
</organism>
<reference evidence="1 2" key="1">
    <citation type="journal article" date="2011" name="Science">
        <title>The ecoresponsive genome of Daphnia pulex.</title>
        <authorList>
            <person name="Colbourne J.K."/>
            <person name="Pfrender M.E."/>
            <person name="Gilbert D."/>
            <person name="Thomas W.K."/>
            <person name="Tucker A."/>
            <person name="Oakley T.H."/>
            <person name="Tokishita S."/>
            <person name="Aerts A."/>
            <person name="Arnold G.J."/>
            <person name="Basu M.K."/>
            <person name="Bauer D.J."/>
            <person name="Caceres C.E."/>
            <person name="Carmel L."/>
            <person name="Casola C."/>
            <person name="Choi J.H."/>
            <person name="Detter J.C."/>
            <person name="Dong Q."/>
            <person name="Dusheyko S."/>
            <person name="Eads B.D."/>
            <person name="Frohlich T."/>
            <person name="Geiler-Samerotte K.A."/>
            <person name="Gerlach D."/>
            <person name="Hatcher P."/>
            <person name="Jogdeo S."/>
            <person name="Krijgsveld J."/>
            <person name="Kriventseva E.V."/>
            <person name="Kultz D."/>
            <person name="Laforsch C."/>
            <person name="Lindquist E."/>
            <person name="Lopez J."/>
            <person name="Manak J.R."/>
            <person name="Muller J."/>
            <person name="Pangilinan J."/>
            <person name="Patwardhan R.P."/>
            <person name="Pitluck S."/>
            <person name="Pritham E.J."/>
            <person name="Rechtsteiner A."/>
            <person name="Rho M."/>
            <person name="Rogozin I.B."/>
            <person name="Sakarya O."/>
            <person name="Salamov A."/>
            <person name="Schaack S."/>
            <person name="Shapiro H."/>
            <person name="Shiga Y."/>
            <person name="Skalitzky C."/>
            <person name="Smith Z."/>
            <person name="Souvorov A."/>
            <person name="Sung W."/>
            <person name="Tang Z."/>
            <person name="Tsuchiya D."/>
            <person name="Tu H."/>
            <person name="Vos H."/>
            <person name="Wang M."/>
            <person name="Wolf Y.I."/>
            <person name="Yamagata H."/>
            <person name="Yamada T."/>
            <person name="Ye Y."/>
            <person name="Shaw J.R."/>
            <person name="Andrews J."/>
            <person name="Crease T.J."/>
            <person name="Tang H."/>
            <person name="Lucas S.M."/>
            <person name="Robertson H.M."/>
            <person name="Bork P."/>
            <person name="Koonin E.V."/>
            <person name="Zdobnov E.M."/>
            <person name="Grigoriev I.V."/>
            <person name="Lynch M."/>
            <person name="Boore J.L."/>
        </authorList>
    </citation>
    <scope>NUCLEOTIDE SEQUENCE [LARGE SCALE GENOMIC DNA]</scope>
</reference>
<dbReference type="AlphaFoldDB" id="E9FVJ1"/>
<evidence type="ECO:0000313" key="1">
    <source>
        <dbReference type="EMBL" id="EFX88562.1"/>
    </source>
</evidence>
<accession>E9FVJ1</accession>
<evidence type="ECO:0000313" key="2">
    <source>
        <dbReference type="Proteomes" id="UP000000305"/>
    </source>
</evidence>
<dbReference type="KEGG" id="dpx:DAPPUDRAFT_233713"/>
<protein>
    <submittedName>
        <fullName evidence="1">Uncharacterized protein</fullName>
    </submittedName>
</protein>
<dbReference type="EMBL" id="GL732525">
    <property type="protein sequence ID" value="EFX88562.1"/>
    <property type="molecule type" value="Genomic_DNA"/>
</dbReference>
<name>E9FVJ1_DAPPU</name>
<dbReference type="Proteomes" id="UP000000305">
    <property type="component" value="Unassembled WGS sequence"/>
</dbReference>
<dbReference type="InParanoid" id="E9FVJ1"/>
<gene>
    <name evidence="1" type="ORF">DAPPUDRAFT_233713</name>
</gene>
<sequence>MTCNPVTAITGYGFILKLFRGKRHLVNTLVATTIIIIDSTPPHHHHHHHQYRVQPRESLLGFVRLPFSSYIFSPPVKKVYLDVGPFVME</sequence>